<dbReference type="GO" id="GO:0015288">
    <property type="term" value="F:porin activity"/>
    <property type="evidence" value="ECO:0007669"/>
    <property type="project" value="InterPro"/>
</dbReference>
<evidence type="ECO:0000313" key="2">
    <source>
        <dbReference type="EMBL" id="GAM73931.1"/>
    </source>
</evidence>
<dbReference type="InterPro" id="IPR023614">
    <property type="entry name" value="Porin_dom_sf"/>
</dbReference>
<dbReference type="InterPro" id="IPR010870">
    <property type="entry name" value="Porin_O/P"/>
</dbReference>
<dbReference type="AlphaFoldDB" id="A0A0B8Q5Z7"/>
<dbReference type="SUPFAM" id="SSF56935">
    <property type="entry name" value="Porins"/>
    <property type="match status" value="1"/>
</dbReference>
<gene>
    <name evidence="2" type="ORF">JCM19241_5127</name>
</gene>
<name>A0A0B8Q5Z7_9VIBR</name>
<organism evidence="2 3">
    <name type="scientific">Vibrio ishigakensis</name>
    <dbReference type="NCBI Taxonomy" id="1481914"/>
    <lineage>
        <taxon>Bacteria</taxon>
        <taxon>Pseudomonadati</taxon>
        <taxon>Pseudomonadota</taxon>
        <taxon>Gammaproteobacteria</taxon>
        <taxon>Vibrionales</taxon>
        <taxon>Vibrionaceae</taxon>
        <taxon>Vibrio</taxon>
    </lineage>
</organism>
<protein>
    <submittedName>
        <fullName evidence="2">Uncharacterized protein</fullName>
    </submittedName>
</protein>
<feature type="chain" id="PRO_5002140590" evidence="1">
    <location>
        <begin position="25"/>
        <end position="357"/>
    </location>
</feature>
<comment type="caution">
    <text evidence="2">The sequence shown here is derived from an EMBL/GenBank/DDBJ whole genome shotgun (WGS) entry which is preliminary data.</text>
</comment>
<dbReference type="Proteomes" id="UP000031666">
    <property type="component" value="Unassembled WGS sequence"/>
</dbReference>
<dbReference type="GO" id="GO:0016020">
    <property type="term" value="C:membrane"/>
    <property type="evidence" value="ECO:0007669"/>
    <property type="project" value="InterPro"/>
</dbReference>
<proteinExistence type="predicted"/>
<dbReference type="Pfam" id="PF07396">
    <property type="entry name" value="Porin_O_P"/>
    <property type="match status" value="1"/>
</dbReference>
<evidence type="ECO:0000313" key="3">
    <source>
        <dbReference type="Proteomes" id="UP000031666"/>
    </source>
</evidence>
<reference evidence="2 3" key="2">
    <citation type="submission" date="2015-01" db="EMBL/GenBank/DDBJ databases">
        <authorList>
            <consortium name="NBRP consortium"/>
            <person name="Sawabe T."/>
            <person name="Meirelles P."/>
            <person name="Feng G."/>
            <person name="Sayaka M."/>
            <person name="Hattori M."/>
            <person name="Ohkuma M."/>
        </authorList>
    </citation>
    <scope>NUCLEOTIDE SEQUENCE [LARGE SCALE GENOMIC DNA]</scope>
    <source>
        <strain evidence="3">JCM 19241</strain>
    </source>
</reference>
<dbReference type="EMBL" id="BBSC01000002">
    <property type="protein sequence ID" value="GAM73931.1"/>
    <property type="molecule type" value="Genomic_DNA"/>
</dbReference>
<evidence type="ECO:0000256" key="1">
    <source>
        <dbReference type="SAM" id="SignalP"/>
    </source>
</evidence>
<feature type="signal peptide" evidence="1">
    <location>
        <begin position="1"/>
        <end position="24"/>
    </location>
</feature>
<sequence>MKHSHKISITALLVSSVLSVSAFAEDALQAQSSVDNISDLSSTADTPNNLYDFIDNEKLKGVAYAGAELGGSALFGDQTDGNGDDASFEHWDMFKVGADFTYLVNDQLSLLLGGEARYAWSGFDTKLEPQNYVDRFQFGFKTVAGTTTYGKQCGIADVYLGFGDISKEFGLGAEADEVACTDEQFNHHYINDNFDIGVAYEHVNDAWAVGGSFTVGPVVVGGTYVDIGKSGNFADQVTNKDLGETVYTVGAVLVLDKFNVAAKYASSEMDAMSSKTYETDGYALGVAYQATMNLSLAATYNAEEYNDTAESVLGYDSDDWFTVGASYRINEHFEFVTDYKVASEADDKLFLRVNVSI</sequence>
<reference evidence="2 3" key="1">
    <citation type="submission" date="2015-01" db="EMBL/GenBank/DDBJ databases">
        <title>Vibrio sp. C94 JCM 19241 whole genome shotgun sequence.</title>
        <authorList>
            <person name="Sawabe T."/>
            <person name="Meirelles P."/>
            <person name="Feng G."/>
            <person name="Sayaka M."/>
            <person name="Hattori M."/>
            <person name="Ohkuma M."/>
        </authorList>
    </citation>
    <scope>NUCLEOTIDE SEQUENCE [LARGE SCALE GENOMIC DNA]</scope>
    <source>
        <strain evidence="3">JCM 19241</strain>
    </source>
</reference>
<dbReference type="Gene3D" id="2.40.160.10">
    <property type="entry name" value="Porin"/>
    <property type="match status" value="1"/>
</dbReference>
<keyword evidence="1" id="KW-0732">Signal</keyword>
<accession>A0A0B8Q5Z7</accession>